<evidence type="ECO:0000313" key="1">
    <source>
        <dbReference type="EMBL" id="GAG81988.1"/>
    </source>
</evidence>
<name>X1BD18_9ZZZZ</name>
<sequence>MERQTDKINRQVYFMHGQAYDPEDTTGKNNTWLYDRAPDGYKFILDSVDVSTVSTDTQRLGIFAIYDGHEYTHWNQFPGVESHELLFRGETNSYVLNIHATLNNWECKEFTLGMRSHSEANACKFCVIVWYYLRKMSWLEKLQYAVMQPRGQRYRKGGPTTVEISEG</sequence>
<gene>
    <name evidence="1" type="ORF">S01H4_35859</name>
</gene>
<comment type="caution">
    <text evidence="1">The sequence shown here is derived from an EMBL/GenBank/DDBJ whole genome shotgun (WGS) entry which is preliminary data.</text>
</comment>
<protein>
    <submittedName>
        <fullName evidence="1">Uncharacterized protein</fullName>
    </submittedName>
</protein>
<dbReference type="AlphaFoldDB" id="X1BD18"/>
<organism evidence="1">
    <name type="scientific">marine sediment metagenome</name>
    <dbReference type="NCBI Taxonomy" id="412755"/>
    <lineage>
        <taxon>unclassified sequences</taxon>
        <taxon>metagenomes</taxon>
        <taxon>ecological metagenomes</taxon>
    </lineage>
</organism>
<dbReference type="EMBL" id="BART01019106">
    <property type="protein sequence ID" value="GAG81988.1"/>
    <property type="molecule type" value="Genomic_DNA"/>
</dbReference>
<accession>X1BD18</accession>
<reference evidence="1" key="1">
    <citation type="journal article" date="2014" name="Front. Microbiol.">
        <title>High frequency of phylogenetically diverse reductive dehalogenase-homologous genes in deep subseafloor sedimentary metagenomes.</title>
        <authorList>
            <person name="Kawai M."/>
            <person name="Futagami T."/>
            <person name="Toyoda A."/>
            <person name="Takaki Y."/>
            <person name="Nishi S."/>
            <person name="Hori S."/>
            <person name="Arai W."/>
            <person name="Tsubouchi T."/>
            <person name="Morono Y."/>
            <person name="Uchiyama I."/>
            <person name="Ito T."/>
            <person name="Fujiyama A."/>
            <person name="Inagaki F."/>
            <person name="Takami H."/>
        </authorList>
    </citation>
    <scope>NUCLEOTIDE SEQUENCE</scope>
    <source>
        <strain evidence="1">Expedition CK06-06</strain>
    </source>
</reference>
<proteinExistence type="predicted"/>